<dbReference type="RefSeq" id="XP_048127041.1">
    <property type="nucleotide sequence ID" value="XM_048271084.1"/>
</dbReference>
<dbReference type="PROSITE" id="PS51683">
    <property type="entry name" value="SAM_OMT_II"/>
    <property type="match status" value="1"/>
</dbReference>
<dbReference type="Gene3D" id="3.40.50.150">
    <property type="entry name" value="Vaccinia Virus protein VP39"/>
    <property type="match status" value="1"/>
</dbReference>
<dbReference type="InterPro" id="IPR036390">
    <property type="entry name" value="WH_DNA-bd_sf"/>
</dbReference>
<dbReference type="InterPro" id="IPR029063">
    <property type="entry name" value="SAM-dependent_MTases_sf"/>
</dbReference>
<dbReference type="SUPFAM" id="SSF46785">
    <property type="entry name" value="Winged helix' DNA-binding domain"/>
    <property type="match status" value="1"/>
</dbReference>
<evidence type="ECO:0000256" key="3">
    <source>
        <dbReference type="ARBA" id="ARBA00022691"/>
    </source>
</evidence>
<dbReference type="PANTHER" id="PTHR11746">
    <property type="entry name" value="O-METHYLTRANSFERASE"/>
    <property type="match status" value="1"/>
</dbReference>
<dbReference type="InterPro" id="IPR001077">
    <property type="entry name" value="COMT_C"/>
</dbReference>
<evidence type="ECO:0000256" key="2">
    <source>
        <dbReference type="ARBA" id="ARBA00022679"/>
    </source>
</evidence>
<evidence type="ECO:0000313" key="6">
    <source>
        <dbReference type="Proteomes" id="UP000827889"/>
    </source>
</evidence>
<dbReference type="PIRSF" id="PIRSF005739">
    <property type="entry name" value="O-mtase"/>
    <property type="match status" value="1"/>
</dbReference>
<keyword evidence="1" id="KW-0489">Methyltransferase</keyword>
<keyword evidence="2" id="KW-0808">Transferase</keyword>
<dbReference type="InterPro" id="IPR012967">
    <property type="entry name" value="COMT_dimerisation"/>
</dbReference>
<keyword evidence="6" id="KW-1185">Reference proteome</keyword>
<keyword evidence="3" id="KW-0949">S-adenosyl-L-methionine</keyword>
<dbReference type="Gene3D" id="1.10.10.10">
    <property type="entry name" value="Winged helix-like DNA-binding domain superfamily/Winged helix DNA-binding domain"/>
    <property type="match status" value="1"/>
</dbReference>
<dbReference type="Proteomes" id="UP000827889">
    <property type="component" value="Chromosome 10"/>
</dbReference>
<dbReference type="Pfam" id="PF00891">
    <property type="entry name" value="Methyltransf_2"/>
    <property type="match status" value="1"/>
</dbReference>
<feature type="domain" description="O-methyltransferase dimerisation" evidence="5">
    <location>
        <begin position="23"/>
        <end position="113"/>
    </location>
</feature>
<dbReference type="SUPFAM" id="SSF53335">
    <property type="entry name" value="S-adenosyl-L-methionine-dependent methyltransferases"/>
    <property type="match status" value="1"/>
</dbReference>
<proteinExistence type="predicted"/>
<dbReference type="InterPro" id="IPR016461">
    <property type="entry name" value="COMT-like"/>
</dbReference>
<evidence type="ECO:0000259" key="5">
    <source>
        <dbReference type="Pfam" id="PF08100"/>
    </source>
</evidence>
<dbReference type="InterPro" id="IPR036388">
    <property type="entry name" value="WH-like_DNA-bd_sf"/>
</dbReference>
<feature type="domain" description="O-methyltransferase C-terminal" evidence="4">
    <location>
        <begin position="134"/>
        <end position="346"/>
    </location>
</feature>
<gene>
    <name evidence="7" type="primary">LOC115732674</name>
</gene>
<dbReference type="GeneID" id="115732674"/>
<dbReference type="Pfam" id="PF08100">
    <property type="entry name" value="Dimerisation"/>
    <property type="match status" value="1"/>
</dbReference>
<evidence type="ECO:0000313" key="7">
    <source>
        <dbReference type="RefSeq" id="XP_048127041.1"/>
    </source>
</evidence>
<organism evidence="6 7">
    <name type="scientific">Rhodamnia argentea</name>
    <dbReference type="NCBI Taxonomy" id="178133"/>
    <lineage>
        <taxon>Eukaryota</taxon>
        <taxon>Viridiplantae</taxon>
        <taxon>Streptophyta</taxon>
        <taxon>Embryophyta</taxon>
        <taxon>Tracheophyta</taxon>
        <taxon>Spermatophyta</taxon>
        <taxon>Magnoliopsida</taxon>
        <taxon>eudicotyledons</taxon>
        <taxon>Gunneridae</taxon>
        <taxon>Pentapetalae</taxon>
        <taxon>rosids</taxon>
        <taxon>malvids</taxon>
        <taxon>Myrtales</taxon>
        <taxon>Myrtaceae</taxon>
        <taxon>Myrtoideae</taxon>
        <taxon>Myrteae</taxon>
        <taxon>Australasian group</taxon>
        <taxon>Rhodamnia</taxon>
    </lineage>
</organism>
<accession>A0ABM3GRR7</accession>
<sequence>MDLADRDGNATSSELLQAHAHIWNHVFSYITSLCLKSALQLGIPDLIHNHGQPMTLLELVSALHIHPTKANCIHRLMRILVHSGFFELGDLEDAAGGQSGYTLTLASRVLLKDNPSSAAPFVLCTLHPFYMAPWQHLNEWLGGGEGVTPTMFEMAHGGPMYEVLRCNPEANGLFNQGLDNDSRLIAKVVVETCEGVFDGLSSVVDVGGGSGTMGKAIVDAFPHLECTVLDLPHVVDGSVGSERLKFVGGDMFVEIPPADAILLKWILHNWSDEKCIEILKRSKEAVSGRGKGGKVIIIDIVVGNHPNDHKSTETQLFWDMLMMVHLNAKEKSEREWEKLFVDAGFSGYKIISHLGLRSLIEVYP</sequence>
<protein>
    <submittedName>
        <fullName evidence="7">Trans-resveratrol di-O-methyltransferase-like</fullName>
    </submittedName>
</protein>
<evidence type="ECO:0000259" key="4">
    <source>
        <dbReference type="Pfam" id="PF00891"/>
    </source>
</evidence>
<reference evidence="7" key="1">
    <citation type="submission" date="2025-08" db="UniProtKB">
        <authorList>
            <consortium name="RefSeq"/>
        </authorList>
    </citation>
    <scope>IDENTIFICATION</scope>
    <source>
        <tissue evidence="7">Leaf</tissue>
    </source>
</reference>
<name>A0ABM3GRR7_9MYRT</name>
<evidence type="ECO:0000256" key="1">
    <source>
        <dbReference type="ARBA" id="ARBA00022603"/>
    </source>
</evidence>